<dbReference type="PROSITE" id="PS50863">
    <property type="entry name" value="B3"/>
    <property type="match status" value="1"/>
</dbReference>
<dbReference type="EMBL" id="JAWXYG010000008">
    <property type="protein sequence ID" value="KAK4264714.1"/>
    <property type="molecule type" value="Genomic_DNA"/>
</dbReference>
<dbReference type="SUPFAM" id="SSF101936">
    <property type="entry name" value="DNA-binding pseudobarrel domain"/>
    <property type="match status" value="1"/>
</dbReference>
<dbReference type="Proteomes" id="UP001293593">
    <property type="component" value="Unassembled WGS sequence"/>
</dbReference>
<evidence type="ECO:0000256" key="1">
    <source>
        <dbReference type="ARBA" id="ARBA00004123"/>
    </source>
</evidence>
<feature type="region of interest" description="Disordered" evidence="7">
    <location>
        <begin position="23"/>
        <end position="48"/>
    </location>
</feature>
<dbReference type="AlphaFoldDB" id="A0AAE1MGR7"/>
<dbReference type="GO" id="GO:0003677">
    <property type="term" value="F:DNA binding"/>
    <property type="evidence" value="ECO:0007669"/>
    <property type="project" value="UniProtKB-KW"/>
</dbReference>
<dbReference type="GO" id="GO:0005634">
    <property type="term" value="C:nucleus"/>
    <property type="evidence" value="ECO:0007669"/>
    <property type="project" value="UniProtKB-SubCell"/>
</dbReference>
<comment type="caution">
    <text evidence="9">The sequence shown here is derived from an EMBL/GenBank/DDBJ whole genome shotgun (WGS) entry which is preliminary data.</text>
</comment>
<accession>A0AAE1MGR7</accession>
<dbReference type="PANTHER" id="PTHR31391">
    <property type="entry name" value="B3 DOMAIN-CONTAINING PROTEIN OS11G0197600-RELATED"/>
    <property type="match status" value="1"/>
</dbReference>
<evidence type="ECO:0000256" key="3">
    <source>
        <dbReference type="ARBA" id="ARBA00023125"/>
    </source>
</evidence>
<evidence type="ECO:0000256" key="4">
    <source>
        <dbReference type="ARBA" id="ARBA00023163"/>
    </source>
</evidence>
<dbReference type="SMART" id="SM01019">
    <property type="entry name" value="B3"/>
    <property type="match status" value="1"/>
</dbReference>
<protein>
    <recommendedName>
        <fullName evidence="8">TF-B3 domain-containing protein</fullName>
    </recommendedName>
</protein>
<keyword evidence="2" id="KW-0805">Transcription regulation</keyword>
<proteinExistence type="predicted"/>
<dbReference type="InterPro" id="IPR003340">
    <property type="entry name" value="B3_DNA-bd"/>
</dbReference>
<dbReference type="InterPro" id="IPR044837">
    <property type="entry name" value="REM16-like"/>
</dbReference>
<keyword evidence="4" id="KW-0804">Transcription</keyword>
<keyword evidence="3" id="KW-0238">DNA-binding</keyword>
<organism evidence="9 10">
    <name type="scientific">Acacia crassicarpa</name>
    <name type="common">northern wattle</name>
    <dbReference type="NCBI Taxonomy" id="499986"/>
    <lineage>
        <taxon>Eukaryota</taxon>
        <taxon>Viridiplantae</taxon>
        <taxon>Streptophyta</taxon>
        <taxon>Embryophyta</taxon>
        <taxon>Tracheophyta</taxon>
        <taxon>Spermatophyta</taxon>
        <taxon>Magnoliopsida</taxon>
        <taxon>eudicotyledons</taxon>
        <taxon>Gunneridae</taxon>
        <taxon>Pentapetalae</taxon>
        <taxon>rosids</taxon>
        <taxon>fabids</taxon>
        <taxon>Fabales</taxon>
        <taxon>Fabaceae</taxon>
        <taxon>Caesalpinioideae</taxon>
        <taxon>mimosoid clade</taxon>
        <taxon>Acacieae</taxon>
        <taxon>Acacia</taxon>
    </lineage>
</organism>
<evidence type="ECO:0000313" key="9">
    <source>
        <dbReference type="EMBL" id="KAK4264714.1"/>
    </source>
</evidence>
<dbReference type="Gene3D" id="2.40.330.10">
    <property type="entry name" value="DNA-binding pseudobarrel domain"/>
    <property type="match status" value="1"/>
</dbReference>
<feature type="domain" description="TF-B3" evidence="8">
    <location>
        <begin position="104"/>
        <end position="195"/>
    </location>
</feature>
<gene>
    <name evidence="9" type="ORF">QN277_025851</name>
</gene>
<dbReference type="Pfam" id="PF02362">
    <property type="entry name" value="B3"/>
    <property type="match status" value="1"/>
</dbReference>
<keyword evidence="10" id="KW-1185">Reference proteome</keyword>
<evidence type="ECO:0000259" key="8">
    <source>
        <dbReference type="PROSITE" id="PS50863"/>
    </source>
</evidence>
<sequence>MENELLKKSQALLSLRKRKRIGSTMAKSHFRSKEDMGAIKKSNLKPRSSSTLLKVQRGRVQKNVTSKNVERALRLKRSTIDYESHAFERAKEVQANLSHEFPSFIKYMLPSHVSGGFWLGFPKRFCEMHLPKVDTMLVLEDENGREYETKYLTEKVGLSGGWRGFSIAHNLLEGHVLVFHLIQSRKFKVFIIRSHGSNEVDVALGLLYLDGCMKQHDSNIAEENDPSNGTMMCDADVSPSDQHENTSDLDEHLGYEVLYGIKLSESSITFEEVTSIEKFSIVVNGLELDSELSKHLKTKYYELCCSQGMFLHEHVLEGQNCKLVVGMICETINIADAIRASKITTSLDSFEVWYKSLKGLEIFGMNVSFLLSRLEQLMSLASKSKRYTETRITRDKAKEEKEVLEQKLEEVKETISRLDVELDTQNLNPERLEAEFEDLANTPW</sequence>
<feature type="coiled-coil region" evidence="6">
    <location>
        <begin position="387"/>
        <end position="428"/>
    </location>
</feature>
<evidence type="ECO:0000256" key="2">
    <source>
        <dbReference type="ARBA" id="ARBA00023015"/>
    </source>
</evidence>
<dbReference type="InterPro" id="IPR015300">
    <property type="entry name" value="DNA-bd_pseudobarrel_sf"/>
</dbReference>
<comment type="subcellular location">
    <subcellularLocation>
        <location evidence="1">Nucleus</location>
    </subcellularLocation>
</comment>
<keyword evidence="5" id="KW-0539">Nucleus</keyword>
<evidence type="ECO:0000256" key="7">
    <source>
        <dbReference type="SAM" id="MobiDB-lite"/>
    </source>
</evidence>
<dbReference type="PANTHER" id="PTHR31391:SF101">
    <property type="entry name" value="B3 DOMAIN-CONTAINING PROTEIN OS01G0234100"/>
    <property type="match status" value="1"/>
</dbReference>
<keyword evidence="6" id="KW-0175">Coiled coil</keyword>
<evidence type="ECO:0000256" key="6">
    <source>
        <dbReference type="SAM" id="Coils"/>
    </source>
</evidence>
<name>A0AAE1MGR7_9FABA</name>
<dbReference type="CDD" id="cd10017">
    <property type="entry name" value="B3_DNA"/>
    <property type="match status" value="1"/>
</dbReference>
<evidence type="ECO:0000313" key="10">
    <source>
        <dbReference type="Proteomes" id="UP001293593"/>
    </source>
</evidence>
<evidence type="ECO:0000256" key="5">
    <source>
        <dbReference type="ARBA" id="ARBA00023242"/>
    </source>
</evidence>
<reference evidence="9" key="1">
    <citation type="submission" date="2023-10" db="EMBL/GenBank/DDBJ databases">
        <title>Chromosome-level genome of the transformable northern wattle, Acacia crassicarpa.</title>
        <authorList>
            <person name="Massaro I."/>
            <person name="Sinha N.R."/>
            <person name="Poethig S."/>
            <person name="Leichty A.R."/>
        </authorList>
    </citation>
    <scope>NUCLEOTIDE SEQUENCE</scope>
    <source>
        <strain evidence="9">Acra3RX</strain>
        <tissue evidence="9">Leaf</tissue>
    </source>
</reference>